<dbReference type="EMBL" id="JACHMN010000002">
    <property type="protein sequence ID" value="MBB5869813.1"/>
    <property type="molecule type" value="Genomic_DNA"/>
</dbReference>
<protein>
    <submittedName>
        <fullName evidence="2">Putative GNAT family acetyltransferase</fullName>
    </submittedName>
</protein>
<evidence type="ECO:0000259" key="1">
    <source>
        <dbReference type="PROSITE" id="PS51186"/>
    </source>
</evidence>
<organism evidence="2 3">
    <name type="scientific">Allocatelliglobosispora scoriae</name>
    <dbReference type="NCBI Taxonomy" id="643052"/>
    <lineage>
        <taxon>Bacteria</taxon>
        <taxon>Bacillati</taxon>
        <taxon>Actinomycetota</taxon>
        <taxon>Actinomycetes</taxon>
        <taxon>Micromonosporales</taxon>
        <taxon>Micromonosporaceae</taxon>
        <taxon>Allocatelliglobosispora</taxon>
    </lineage>
</organism>
<sequence length="281" mass="30972">MRVIREQSVTAFADLVLPWLLRDPVRNNVAAQQVQGRVDGTMPTEDGALWLLIEDAGHLASIALRTPPNALLLTAAVPEAITALTDWCLENEPRLPGVNGPIAESDAFAQQWGERTGAAVELVMGNRMFRLDRVIHPQGVRGQARLATADDRELLVSWATAFHHEATPQWPMLDYELLIDRKLGGDHLWVWVDGEPVSMLWTNPAISGVVRLSGVFTPPEHRGHGYAGGCVAAVSQHELDTRAFACSLYTDLANPTSNKIYQSLGYEPVMDARQWGFTYAD</sequence>
<reference evidence="2 3" key="1">
    <citation type="submission" date="2020-08" db="EMBL/GenBank/DDBJ databases">
        <title>Sequencing the genomes of 1000 actinobacteria strains.</title>
        <authorList>
            <person name="Klenk H.-P."/>
        </authorList>
    </citation>
    <scope>NUCLEOTIDE SEQUENCE [LARGE SCALE GENOMIC DNA]</scope>
    <source>
        <strain evidence="2 3">DSM 45362</strain>
    </source>
</reference>
<dbReference type="InterPro" id="IPR013653">
    <property type="entry name" value="GCN5-like_dom"/>
</dbReference>
<dbReference type="InterPro" id="IPR016181">
    <property type="entry name" value="Acyl_CoA_acyltransferase"/>
</dbReference>
<dbReference type="Proteomes" id="UP000587527">
    <property type="component" value="Unassembled WGS sequence"/>
</dbReference>
<dbReference type="RefSeq" id="WP_184836732.1">
    <property type="nucleotide sequence ID" value="NZ_JACHMN010000002.1"/>
</dbReference>
<proteinExistence type="predicted"/>
<gene>
    <name evidence="2" type="ORF">F4553_003192</name>
</gene>
<dbReference type="AlphaFoldDB" id="A0A841BSC6"/>
<keyword evidence="3" id="KW-1185">Reference proteome</keyword>
<evidence type="ECO:0000313" key="3">
    <source>
        <dbReference type="Proteomes" id="UP000587527"/>
    </source>
</evidence>
<evidence type="ECO:0000313" key="2">
    <source>
        <dbReference type="EMBL" id="MBB5869813.1"/>
    </source>
</evidence>
<dbReference type="InterPro" id="IPR000182">
    <property type="entry name" value="GNAT_dom"/>
</dbReference>
<feature type="domain" description="N-acetyltransferase" evidence="1">
    <location>
        <begin position="142"/>
        <end position="281"/>
    </location>
</feature>
<dbReference type="Pfam" id="PF08445">
    <property type="entry name" value="FR47"/>
    <property type="match status" value="1"/>
</dbReference>
<keyword evidence="2" id="KW-0808">Transferase</keyword>
<dbReference type="GO" id="GO:0016747">
    <property type="term" value="F:acyltransferase activity, transferring groups other than amino-acyl groups"/>
    <property type="evidence" value="ECO:0007669"/>
    <property type="project" value="InterPro"/>
</dbReference>
<dbReference type="PROSITE" id="PS51186">
    <property type="entry name" value="GNAT"/>
    <property type="match status" value="1"/>
</dbReference>
<dbReference type="SUPFAM" id="SSF55729">
    <property type="entry name" value="Acyl-CoA N-acyltransferases (Nat)"/>
    <property type="match status" value="1"/>
</dbReference>
<name>A0A841BSC6_9ACTN</name>
<comment type="caution">
    <text evidence="2">The sequence shown here is derived from an EMBL/GenBank/DDBJ whole genome shotgun (WGS) entry which is preliminary data.</text>
</comment>
<dbReference type="Gene3D" id="3.40.630.30">
    <property type="match status" value="1"/>
</dbReference>
<accession>A0A841BSC6</accession>